<keyword evidence="6" id="KW-0732">Signal</keyword>
<dbReference type="SUPFAM" id="SSF74653">
    <property type="entry name" value="TolA/TonB C-terminal domain"/>
    <property type="match status" value="1"/>
</dbReference>
<dbReference type="InterPro" id="IPR006260">
    <property type="entry name" value="TonB/TolA_C"/>
</dbReference>
<dbReference type="Gene3D" id="3.30.1150.10">
    <property type="match status" value="1"/>
</dbReference>
<dbReference type="InterPro" id="IPR037682">
    <property type="entry name" value="TonB_C"/>
</dbReference>
<dbReference type="PROSITE" id="PS52015">
    <property type="entry name" value="TONB_CTD"/>
    <property type="match status" value="1"/>
</dbReference>
<feature type="region of interest" description="Disordered" evidence="5">
    <location>
        <begin position="191"/>
        <end position="259"/>
    </location>
</feature>
<comment type="caution">
    <text evidence="8">The sequence shown here is derived from an EMBL/GenBank/DDBJ whole genome shotgun (WGS) entry which is preliminary data.</text>
</comment>
<name>A0ABW4JVK1_9HYPH</name>
<sequence>MKFARLVIAGGVLSLVVHGAGSAYFAPDPEETLIAASSGGAVVVIGSLEDLVEGSDAPVEPVEAVVEEVEVQRPRPQTPVETPVERVQVAAVQPQVQPVIQGVTDTAPVTATLAEEARPLEEVQPAKPVEVQPAQAVEPVNQAPVVEQTPVEQAPIEQTSVEVAAVQPVEQAIEPPVEEEEVQVPEEVLAALPLTKPEPPEQKPEKRAEPKKPAKPRGTTVSSRKGADTRDPNQRQAARQGAEGGAAEQQGNAARSNYNGLVQSRISRAKRYVRDRNLRGKVQVAFVVSRNGAVSNIRIAGSSGDARADKAALYMVQRAGRMPDLPPEFPGTSKAFSIPIRFE</sequence>
<feature type="signal peptide" evidence="6">
    <location>
        <begin position="1"/>
        <end position="19"/>
    </location>
</feature>
<keyword evidence="2" id="KW-0812">Transmembrane</keyword>
<feature type="domain" description="TonB C-terminal" evidence="7">
    <location>
        <begin position="254"/>
        <end position="343"/>
    </location>
</feature>
<feature type="compositionally biased region" description="Low complexity" evidence="5">
    <location>
        <begin position="234"/>
        <end position="254"/>
    </location>
</feature>
<evidence type="ECO:0000259" key="7">
    <source>
        <dbReference type="PROSITE" id="PS52015"/>
    </source>
</evidence>
<protein>
    <submittedName>
        <fullName evidence="8">TonB family protein</fullName>
    </submittedName>
</protein>
<organism evidence="8 9">
    <name type="scientific">Roseibium aestuarii</name>
    <dbReference type="NCBI Taxonomy" id="2600299"/>
    <lineage>
        <taxon>Bacteria</taxon>
        <taxon>Pseudomonadati</taxon>
        <taxon>Pseudomonadota</taxon>
        <taxon>Alphaproteobacteria</taxon>
        <taxon>Hyphomicrobiales</taxon>
        <taxon>Stappiaceae</taxon>
        <taxon>Roseibium</taxon>
    </lineage>
</organism>
<feature type="chain" id="PRO_5047266179" evidence="6">
    <location>
        <begin position="20"/>
        <end position="343"/>
    </location>
</feature>
<dbReference type="Pfam" id="PF03544">
    <property type="entry name" value="TonB_C"/>
    <property type="match status" value="1"/>
</dbReference>
<evidence type="ECO:0000256" key="3">
    <source>
        <dbReference type="ARBA" id="ARBA00022989"/>
    </source>
</evidence>
<comment type="subcellular location">
    <subcellularLocation>
        <location evidence="1">Membrane</location>
        <topology evidence="1">Single-pass membrane protein</topology>
    </subcellularLocation>
</comment>
<evidence type="ECO:0000256" key="5">
    <source>
        <dbReference type="SAM" id="MobiDB-lite"/>
    </source>
</evidence>
<keyword evidence="3" id="KW-1133">Transmembrane helix</keyword>
<dbReference type="EMBL" id="JBHUFA010000001">
    <property type="protein sequence ID" value="MFD1695591.1"/>
    <property type="molecule type" value="Genomic_DNA"/>
</dbReference>
<dbReference type="NCBIfam" id="TIGR01352">
    <property type="entry name" value="tonB_Cterm"/>
    <property type="match status" value="1"/>
</dbReference>
<evidence type="ECO:0000256" key="4">
    <source>
        <dbReference type="ARBA" id="ARBA00023136"/>
    </source>
</evidence>
<evidence type="ECO:0000256" key="2">
    <source>
        <dbReference type="ARBA" id="ARBA00022692"/>
    </source>
</evidence>
<proteinExistence type="predicted"/>
<accession>A0ABW4JVK1</accession>
<reference evidence="9" key="1">
    <citation type="journal article" date="2019" name="Int. J. Syst. Evol. Microbiol.">
        <title>The Global Catalogue of Microorganisms (GCM) 10K type strain sequencing project: providing services to taxonomists for standard genome sequencing and annotation.</title>
        <authorList>
            <consortium name="The Broad Institute Genomics Platform"/>
            <consortium name="The Broad Institute Genome Sequencing Center for Infectious Disease"/>
            <person name="Wu L."/>
            <person name="Ma J."/>
        </authorList>
    </citation>
    <scope>NUCLEOTIDE SEQUENCE [LARGE SCALE GENOMIC DNA]</scope>
    <source>
        <strain evidence="9">JCM 3369</strain>
    </source>
</reference>
<keyword evidence="9" id="KW-1185">Reference proteome</keyword>
<evidence type="ECO:0000313" key="8">
    <source>
        <dbReference type="EMBL" id="MFD1695591.1"/>
    </source>
</evidence>
<feature type="compositionally biased region" description="Basic and acidic residues" evidence="5">
    <location>
        <begin position="198"/>
        <end position="212"/>
    </location>
</feature>
<evidence type="ECO:0000256" key="1">
    <source>
        <dbReference type="ARBA" id="ARBA00004167"/>
    </source>
</evidence>
<dbReference type="Proteomes" id="UP001597327">
    <property type="component" value="Unassembled WGS sequence"/>
</dbReference>
<gene>
    <name evidence="8" type="ORF">ACFSC7_08685</name>
</gene>
<evidence type="ECO:0000256" key="6">
    <source>
        <dbReference type="SAM" id="SignalP"/>
    </source>
</evidence>
<evidence type="ECO:0000313" key="9">
    <source>
        <dbReference type="Proteomes" id="UP001597327"/>
    </source>
</evidence>
<dbReference type="RefSeq" id="WP_149890688.1">
    <property type="nucleotide sequence ID" value="NZ_JBHUFA010000001.1"/>
</dbReference>
<keyword evidence="4" id="KW-0472">Membrane</keyword>